<evidence type="ECO:0000313" key="2">
    <source>
        <dbReference type="Proteomes" id="UP001163846"/>
    </source>
</evidence>
<gene>
    <name evidence="1" type="ORF">F5878DRAFT_665599</name>
</gene>
<accession>A0AA38NZG6</accession>
<organism evidence="1 2">
    <name type="scientific">Lentinula raphanica</name>
    <dbReference type="NCBI Taxonomy" id="153919"/>
    <lineage>
        <taxon>Eukaryota</taxon>
        <taxon>Fungi</taxon>
        <taxon>Dikarya</taxon>
        <taxon>Basidiomycota</taxon>
        <taxon>Agaricomycotina</taxon>
        <taxon>Agaricomycetes</taxon>
        <taxon>Agaricomycetidae</taxon>
        <taxon>Agaricales</taxon>
        <taxon>Marasmiineae</taxon>
        <taxon>Omphalotaceae</taxon>
        <taxon>Lentinula</taxon>
    </lineage>
</organism>
<dbReference type="Proteomes" id="UP001163846">
    <property type="component" value="Unassembled WGS sequence"/>
</dbReference>
<proteinExistence type="predicted"/>
<name>A0AA38NZG6_9AGAR</name>
<dbReference type="AlphaFoldDB" id="A0AA38NZG6"/>
<protein>
    <submittedName>
        <fullName evidence="1">Uncharacterized protein</fullName>
    </submittedName>
</protein>
<keyword evidence="2" id="KW-1185">Reference proteome</keyword>
<dbReference type="EMBL" id="MU806684">
    <property type="protein sequence ID" value="KAJ3833499.1"/>
    <property type="molecule type" value="Genomic_DNA"/>
</dbReference>
<evidence type="ECO:0000313" key="1">
    <source>
        <dbReference type="EMBL" id="KAJ3833499.1"/>
    </source>
</evidence>
<comment type="caution">
    <text evidence="1">The sequence shown here is derived from an EMBL/GenBank/DDBJ whole genome shotgun (WGS) entry which is preliminary data.</text>
</comment>
<sequence length="332" mass="37655">MALQLSHSGSPLTPIENEAMEELLENHPITLFIKDDRALHNASSHNRLERISVNVIKKTKEDAVTEYWVNGVEVFEALQETTSSIIGDAIITVPSGESPQYLPEAVFFEPFLTINNSTPTPTRTTTNLQLQHKAENALSLLLNIEPLNLPQADDIPSNISTSRRLLDSGLAASGLTPLDFARKTAKGREEKASEEFTKYLNWLEQEIAKRDGYDDFVKCKRRTIQNRDVQQYWNFGVSCLQDLAKTHCAYNNKKIRSKDVQAALKMPASWFTDAKKGLELLEKYGHEGSDELKEVVKEVDTVRDHPTGWTALLKFLKHCDSKQQKKMMQKRK</sequence>
<reference evidence="1" key="1">
    <citation type="submission" date="2022-08" db="EMBL/GenBank/DDBJ databases">
        <authorList>
            <consortium name="DOE Joint Genome Institute"/>
            <person name="Min B."/>
            <person name="Riley R."/>
            <person name="Sierra-Patev S."/>
            <person name="Naranjo-Ortiz M."/>
            <person name="Looney B."/>
            <person name="Konkel Z."/>
            <person name="Slot J.C."/>
            <person name="Sakamoto Y."/>
            <person name="Steenwyk J.L."/>
            <person name="Rokas A."/>
            <person name="Carro J."/>
            <person name="Camarero S."/>
            <person name="Ferreira P."/>
            <person name="Molpeceres G."/>
            <person name="Ruiz-Duenas F.J."/>
            <person name="Serrano A."/>
            <person name="Henrissat B."/>
            <person name="Drula E."/>
            <person name="Hughes K.W."/>
            <person name="Mata J.L."/>
            <person name="Ishikawa N.K."/>
            <person name="Vargas-Isla R."/>
            <person name="Ushijima S."/>
            <person name="Smith C.A."/>
            <person name="Ahrendt S."/>
            <person name="Andreopoulos W."/>
            <person name="He G."/>
            <person name="Labutti K."/>
            <person name="Lipzen A."/>
            <person name="Ng V."/>
            <person name="Sandor L."/>
            <person name="Barry K."/>
            <person name="Martinez A.T."/>
            <person name="Xiao Y."/>
            <person name="Gibbons J.G."/>
            <person name="Terashima K."/>
            <person name="Hibbett D.S."/>
            <person name="Grigoriev I.V."/>
        </authorList>
    </citation>
    <scope>NUCLEOTIDE SEQUENCE</scope>
    <source>
        <strain evidence="1">TFB9207</strain>
    </source>
</reference>